<dbReference type="SUPFAM" id="SSF53720">
    <property type="entry name" value="ALDH-like"/>
    <property type="match status" value="1"/>
</dbReference>
<comment type="caution">
    <text evidence="5">The sequence shown here is derived from an EMBL/GenBank/DDBJ whole genome shotgun (WGS) entry which is preliminary data.</text>
</comment>
<dbReference type="PANTHER" id="PTHR42804:SF1">
    <property type="entry name" value="ALDEHYDE DEHYDROGENASE-RELATED"/>
    <property type="match status" value="1"/>
</dbReference>
<keyword evidence="6" id="KW-1185">Reference proteome</keyword>
<organism evidence="5 6">
    <name type="scientific">Skermanella stibiiresistens SB22</name>
    <dbReference type="NCBI Taxonomy" id="1385369"/>
    <lineage>
        <taxon>Bacteria</taxon>
        <taxon>Pseudomonadati</taxon>
        <taxon>Pseudomonadota</taxon>
        <taxon>Alphaproteobacteria</taxon>
        <taxon>Rhodospirillales</taxon>
        <taxon>Azospirillaceae</taxon>
        <taxon>Skermanella</taxon>
    </lineage>
</organism>
<dbReference type="InterPro" id="IPR015590">
    <property type="entry name" value="Aldehyde_DH_dom"/>
</dbReference>
<feature type="compositionally biased region" description="Basic and acidic residues" evidence="3">
    <location>
        <begin position="20"/>
        <end position="31"/>
    </location>
</feature>
<dbReference type="Proteomes" id="UP000019486">
    <property type="component" value="Unassembled WGS sequence"/>
</dbReference>
<name>W9GUD3_9PROT</name>
<evidence type="ECO:0000256" key="1">
    <source>
        <dbReference type="ARBA" id="ARBA00009986"/>
    </source>
</evidence>
<dbReference type="InterPro" id="IPR016161">
    <property type="entry name" value="Ald_DH/histidinol_DH"/>
</dbReference>
<evidence type="ECO:0000256" key="3">
    <source>
        <dbReference type="SAM" id="MobiDB-lite"/>
    </source>
</evidence>
<feature type="domain" description="Aldehyde dehydrogenase" evidence="4">
    <location>
        <begin position="55"/>
        <end position="195"/>
    </location>
</feature>
<evidence type="ECO:0000313" key="5">
    <source>
        <dbReference type="EMBL" id="EWY36261.1"/>
    </source>
</evidence>
<accession>W9GUD3</accession>
<dbReference type="STRING" id="1385369.N825_29120"/>
<evidence type="ECO:0000313" key="6">
    <source>
        <dbReference type="Proteomes" id="UP000019486"/>
    </source>
</evidence>
<dbReference type="GO" id="GO:0016491">
    <property type="term" value="F:oxidoreductase activity"/>
    <property type="evidence" value="ECO:0007669"/>
    <property type="project" value="UniProtKB-KW"/>
</dbReference>
<dbReference type="Gene3D" id="3.40.605.10">
    <property type="entry name" value="Aldehyde Dehydrogenase, Chain A, domain 1"/>
    <property type="match status" value="1"/>
</dbReference>
<proteinExistence type="inferred from homology"/>
<protein>
    <recommendedName>
        <fullName evidence="4">Aldehyde dehydrogenase domain-containing protein</fullName>
    </recommendedName>
</protein>
<feature type="region of interest" description="Disordered" evidence="3">
    <location>
        <begin position="1"/>
        <end position="31"/>
    </location>
</feature>
<evidence type="ECO:0000259" key="4">
    <source>
        <dbReference type="Pfam" id="PF00171"/>
    </source>
</evidence>
<evidence type="ECO:0000256" key="2">
    <source>
        <dbReference type="ARBA" id="ARBA00023002"/>
    </source>
</evidence>
<reference evidence="5 6" key="1">
    <citation type="submission" date="2013-08" db="EMBL/GenBank/DDBJ databases">
        <title>The genome sequence of Skermanella stibiiresistens.</title>
        <authorList>
            <person name="Zhu W."/>
            <person name="Wang G."/>
        </authorList>
    </citation>
    <scope>NUCLEOTIDE SEQUENCE [LARGE SCALE GENOMIC DNA]</scope>
    <source>
        <strain evidence="5 6">SB22</strain>
    </source>
</reference>
<keyword evidence="2" id="KW-0560">Oxidoreductase</keyword>
<dbReference type="PANTHER" id="PTHR42804">
    <property type="entry name" value="ALDEHYDE DEHYDROGENASE"/>
    <property type="match status" value="1"/>
</dbReference>
<dbReference type="Pfam" id="PF00171">
    <property type="entry name" value="Aldedh"/>
    <property type="match status" value="1"/>
</dbReference>
<dbReference type="EMBL" id="AVFL01000048">
    <property type="protein sequence ID" value="EWY36261.1"/>
    <property type="molecule type" value="Genomic_DNA"/>
</dbReference>
<dbReference type="AlphaFoldDB" id="W9GUD3"/>
<dbReference type="InterPro" id="IPR016162">
    <property type="entry name" value="Ald_DH_N"/>
</dbReference>
<comment type="similarity">
    <text evidence="1">Belongs to the aldehyde dehydrogenase family.</text>
</comment>
<gene>
    <name evidence="5" type="ORF">N825_29120</name>
</gene>
<sequence length="195" mass="22037">MRRRHPARNVRVTGRRRERSHGFTEDQQDMKDKATALRSDIKLAHADSFYIDGKWVKPSTGALIEVFDAATEEPFLRVAAAAKQDMSDAIDAARRAFDSGPWPRMKLAERARYLRALAAGIRARQDIVTEIWSRESGVVLSTSRYGMDMLPLQYERYADLAETFPFDERAEITQGKGTEAWIVREPVGVVGAIIP</sequence>
<feature type="compositionally biased region" description="Basic residues" evidence="3">
    <location>
        <begin position="1"/>
        <end position="19"/>
    </location>
</feature>